<proteinExistence type="predicted"/>
<reference evidence="1" key="1">
    <citation type="submission" date="2022-05" db="EMBL/GenBank/DDBJ databases">
        <title>Chromosome-level genome of Chaenocephalus aceratus.</title>
        <authorList>
            <person name="Park H."/>
        </authorList>
    </citation>
    <scope>NUCLEOTIDE SEQUENCE</scope>
    <source>
        <strain evidence="1">KU_202001</strain>
    </source>
</reference>
<comment type="caution">
    <text evidence="1">The sequence shown here is derived from an EMBL/GenBank/DDBJ whole genome shotgun (WGS) entry which is preliminary data.</text>
</comment>
<accession>A0ACB9W7A7</accession>
<evidence type="ECO:0000313" key="2">
    <source>
        <dbReference type="Proteomes" id="UP001057452"/>
    </source>
</evidence>
<dbReference type="Proteomes" id="UP001057452">
    <property type="component" value="Chromosome 17"/>
</dbReference>
<gene>
    <name evidence="1" type="ORF">KUCAC02_018056</name>
</gene>
<keyword evidence="2" id="KW-1185">Reference proteome</keyword>
<dbReference type="EMBL" id="CM043801">
    <property type="protein sequence ID" value="KAI4809146.1"/>
    <property type="molecule type" value="Genomic_DNA"/>
</dbReference>
<sequence length="255" mass="28739">MQVKPVPHHASRPEASRVCLKLSVNNSDQIDRFLCTLQMCISKEGRDINPESTCHKTPLFFKWLTRWVHDAQSRSSAMQNIQFIKCEVCYLNALTIVSVPGHFSSAGQVMYLHLQQADSINSLDPYMRVCSFGKRAPQVYNDTQTWREETLESEHSTNNSEKNQGFSDQSHPSCPPVSAACIESGLFNSNGTLLQSLNRGARWLRPQSKHGLGGQNAHRKLCPQTKFTGSLMVSWWTLCAHIVFAVFHGTLQCEQ</sequence>
<name>A0ACB9W7A7_CHAAC</name>
<evidence type="ECO:0000313" key="1">
    <source>
        <dbReference type="EMBL" id="KAI4809146.1"/>
    </source>
</evidence>
<protein>
    <submittedName>
        <fullName evidence="1">Uncharacterized protein</fullName>
    </submittedName>
</protein>
<organism evidence="1 2">
    <name type="scientific">Chaenocephalus aceratus</name>
    <name type="common">Blackfin icefish</name>
    <name type="synonym">Chaenichthys aceratus</name>
    <dbReference type="NCBI Taxonomy" id="36190"/>
    <lineage>
        <taxon>Eukaryota</taxon>
        <taxon>Metazoa</taxon>
        <taxon>Chordata</taxon>
        <taxon>Craniata</taxon>
        <taxon>Vertebrata</taxon>
        <taxon>Euteleostomi</taxon>
        <taxon>Actinopterygii</taxon>
        <taxon>Neopterygii</taxon>
        <taxon>Teleostei</taxon>
        <taxon>Neoteleostei</taxon>
        <taxon>Acanthomorphata</taxon>
        <taxon>Eupercaria</taxon>
        <taxon>Perciformes</taxon>
        <taxon>Notothenioidei</taxon>
        <taxon>Channichthyidae</taxon>
        <taxon>Chaenocephalus</taxon>
    </lineage>
</organism>